<proteinExistence type="predicted"/>
<dbReference type="SUPFAM" id="SSF52540">
    <property type="entry name" value="P-loop containing nucleoside triphosphate hydrolases"/>
    <property type="match status" value="1"/>
</dbReference>
<comment type="caution">
    <text evidence="4">The sequence shown here is derived from an EMBL/GenBank/DDBJ whole genome shotgun (WGS) entry which is preliminary data.</text>
</comment>
<gene>
    <name evidence="4" type="ORF">V5N11_001752</name>
</gene>
<feature type="compositionally biased region" description="Low complexity" evidence="2">
    <location>
        <begin position="27"/>
        <end position="40"/>
    </location>
</feature>
<dbReference type="Proteomes" id="UP001558713">
    <property type="component" value="Unassembled WGS sequence"/>
</dbReference>
<dbReference type="PANTHER" id="PTHR11017">
    <property type="entry name" value="LEUCINE-RICH REPEAT-CONTAINING PROTEIN"/>
    <property type="match status" value="1"/>
</dbReference>
<dbReference type="Gene3D" id="3.40.50.10140">
    <property type="entry name" value="Toll/interleukin-1 receptor homology (TIR) domain"/>
    <property type="match status" value="1"/>
</dbReference>
<evidence type="ECO:0000313" key="5">
    <source>
        <dbReference type="Proteomes" id="UP001558713"/>
    </source>
</evidence>
<dbReference type="Pfam" id="PF01582">
    <property type="entry name" value="TIR"/>
    <property type="match status" value="1"/>
</dbReference>
<dbReference type="Pfam" id="PF00931">
    <property type="entry name" value="NB-ARC"/>
    <property type="match status" value="1"/>
</dbReference>
<protein>
    <submittedName>
        <fullName evidence="4">Disease resistance protein RPP1</fullName>
    </submittedName>
</protein>
<reference evidence="4 5" key="1">
    <citation type="submission" date="2024-04" db="EMBL/GenBank/DDBJ databases">
        <title>Genome assembly C_amara_ONT_v2.</title>
        <authorList>
            <person name="Yant L."/>
            <person name="Moore C."/>
            <person name="Slenker M."/>
        </authorList>
    </citation>
    <scope>NUCLEOTIDE SEQUENCE [LARGE SCALE GENOMIC DNA]</scope>
    <source>
        <tissue evidence="4">Leaf</tissue>
    </source>
</reference>
<dbReference type="SUPFAM" id="SSF52200">
    <property type="entry name" value="Toll/Interleukin receptor TIR domain"/>
    <property type="match status" value="1"/>
</dbReference>
<sequence length="533" mass="59936">MSLKGILKSIFGKSRRNSNALQPPPIASSSSSSSSPSSSPTRQYGYDVFPSFSGQDVRRTFLSHFIEGLKSKGIKTFIDNGIIRSESINSELIRAIKESRIAVVILSKNYASSSWCLNELQLIMECKLIRECSKTPGQTVMTIFYDVEPSDVRKQTGEFGKAFEETCQGKTEEQQQRWREALTQVAVIAGEHSVSWASEAEMISKVIIDVANELPSTDFDRLVGIEAHVENMKSMICLASDEVKIVGIWGHAGIGKTTIARALYNQISSNFQLKFYKENVEGKNKVLSSHLRHYLRKELHSGILDYRDMKISDLQEAEFRLNHQRVLLVLDDLHPEELQALGDTIQGLGFGSKVIVTSEDISTLRNCGITKNQIYRVAFPSSEKALQIFSYSAFGQSSPPRGYLELAVKVRKLVTPIPLGLKILGSSLRGKSKDEWIMTLPTLRTYSIHDKHIWKVIRFAYDSLSYKHKLLLYELERSIRLGENLNNAIIFIGDRDWDVDKGIQKLADMALISKLGDGGIIMHHLVQSLAKRF</sequence>
<dbReference type="AlphaFoldDB" id="A0ABD0Z0U0"/>
<organism evidence="4 5">
    <name type="scientific">Cardamine amara subsp. amara</name>
    <dbReference type="NCBI Taxonomy" id="228776"/>
    <lineage>
        <taxon>Eukaryota</taxon>
        <taxon>Viridiplantae</taxon>
        <taxon>Streptophyta</taxon>
        <taxon>Embryophyta</taxon>
        <taxon>Tracheophyta</taxon>
        <taxon>Spermatophyta</taxon>
        <taxon>Magnoliopsida</taxon>
        <taxon>eudicotyledons</taxon>
        <taxon>Gunneridae</taxon>
        <taxon>Pentapetalae</taxon>
        <taxon>rosids</taxon>
        <taxon>malvids</taxon>
        <taxon>Brassicales</taxon>
        <taxon>Brassicaceae</taxon>
        <taxon>Cardamineae</taxon>
        <taxon>Cardamine</taxon>
    </lineage>
</organism>
<dbReference type="PRINTS" id="PR00364">
    <property type="entry name" value="DISEASERSIST"/>
</dbReference>
<dbReference type="InterPro" id="IPR042197">
    <property type="entry name" value="Apaf_helical"/>
</dbReference>
<dbReference type="Gene3D" id="3.40.50.300">
    <property type="entry name" value="P-loop containing nucleotide triphosphate hydrolases"/>
    <property type="match status" value="1"/>
</dbReference>
<keyword evidence="1" id="KW-0520">NAD</keyword>
<name>A0ABD0Z0U0_CARAN</name>
<evidence type="ECO:0000313" key="4">
    <source>
        <dbReference type="EMBL" id="KAL1188323.1"/>
    </source>
</evidence>
<dbReference type="InterPro" id="IPR002182">
    <property type="entry name" value="NB-ARC"/>
</dbReference>
<dbReference type="SMART" id="SM00255">
    <property type="entry name" value="TIR"/>
    <property type="match status" value="1"/>
</dbReference>
<dbReference type="PROSITE" id="PS50104">
    <property type="entry name" value="TIR"/>
    <property type="match status" value="1"/>
</dbReference>
<dbReference type="InterPro" id="IPR044974">
    <property type="entry name" value="Disease_R_plants"/>
</dbReference>
<dbReference type="InterPro" id="IPR027417">
    <property type="entry name" value="P-loop_NTPase"/>
</dbReference>
<dbReference type="EMBL" id="JBANAX010000927">
    <property type="protein sequence ID" value="KAL1188323.1"/>
    <property type="molecule type" value="Genomic_DNA"/>
</dbReference>
<evidence type="ECO:0000256" key="2">
    <source>
        <dbReference type="SAM" id="MobiDB-lite"/>
    </source>
</evidence>
<dbReference type="Gene3D" id="1.10.8.430">
    <property type="entry name" value="Helical domain of apoptotic protease-activating factors"/>
    <property type="match status" value="1"/>
</dbReference>
<dbReference type="PANTHER" id="PTHR11017:SF543">
    <property type="entry name" value="TIR DOMAIN-CONTAINING PROTEIN"/>
    <property type="match status" value="1"/>
</dbReference>
<keyword evidence="5" id="KW-1185">Reference proteome</keyword>
<evidence type="ECO:0000259" key="3">
    <source>
        <dbReference type="PROSITE" id="PS50104"/>
    </source>
</evidence>
<dbReference type="InterPro" id="IPR000157">
    <property type="entry name" value="TIR_dom"/>
</dbReference>
<dbReference type="InterPro" id="IPR035897">
    <property type="entry name" value="Toll_tir_struct_dom_sf"/>
</dbReference>
<accession>A0ABD0Z0U0</accession>
<feature type="domain" description="TIR" evidence="3">
    <location>
        <begin position="44"/>
        <end position="214"/>
    </location>
</feature>
<evidence type="ECO:0000256" key="1">
    <source>
        <dbReference type="ARBA" id="ARBA00023027"/>
    </source>
</evidence>
<feature type="region of interest" description="Disordered" evidence="2">
    <location>
        <begin position="14"/>
        <end position="42"/>
    </location>
</feature>
<dbReference type="FunFam" id="3.40.50.10140:FF:000007">
    <property type="entry name" value="Disease resistance protein (TIR-NBS-LRR class)"/>
    <property type="match status" value="1"/>
</dbReference>